<sequence>MDYLRKRLRFILIFIFSLIIFGVVQWFFMSDAHLTGARVQLYGQILKIACGGFALYAVISFFRVK</sequence>
<name>A0A0H4QH76_9LACO</name>
<proteinExistence type="predicted"/>
<evidence type="ECO:0000313" key="3">
    <source>
        <dbReference type="Proteomes" id="UP000036106"/>
    </source>
</evidence>
<reference evidence="3" key="1">
    <citation type="submission" date="2015-07" db="EMBL/GenBank/DDBJ databases">
        <title>Lactobacillus ginsenosidimutans/EMML 3141/ whole genome sequencing.</title>
        <authorList>
            <person name="Kim M.K."/>
            <person name="Im W.-T."/>
            <person name="Srinivasan S."/>
            <person name="Lee J.-J."/>
        </authorList>
    </citation>
    <scope>NUCLEOTIDE SEQUENCE [LARGE SCALE GENOMIC DNA]</scope>
    <source>
        <strain evidence="3">EMML 3041</strain>
    </source>
</reference>
<feature type="transmembrane region" description="Helical" evidence="1">
    <location>
        <begin position="41"/>
        <end position="62"/>
    </location>
</feature>
<dbReference type="STRING" id="1007676.ABM34_09655"/>
<feature type="transmembrane region" description="Helical" evidence="1">
    <location>
        <begin position="7"/>
        <end position="29"/>
    </location>
</feature>
<evidence type="ECO:0000313" key="2">
    <source>
        <dbReference type="EMBL" id="AKP67769.1"/>
    </source>
</evidence>
<dbReference type="PATRIC" id="fig|1007676.4.peg.1954"/>
<organism evidence="2 3">
    <name type="scientific">Companilactobacillus ginsenosidimutans</name>
    <dbReference type="NCBI Taxonomy" id="1007676"/>
    <lineage>
        <taxon>Bacteria</taxon>
        <taxon>Bacillati</taxon>
        <taxon>Bacillota</taxon>
        <taxon>Bacilli</taxon>
        <taxon>Lactobacillales</taxon>
        <taxon>Lactobacillaceae</taxon>
        <taxon>Companilactobacillus</taxon>
    </lineage>
</organism>
<dbReference type="EMBL" id="CP012034">
    <property type="protein sequence ID" value="AKP67769.1"/>
    <property type="molecule type" value="Genomic_DNA"/>
</dbReference>
<evidence type="ECO:0000256" key="1">
    <source>
        <dbReference type="SAM" id="Phobius"/>
    </source>
</evidence>
<dbReference type="AlphaFoldDB" id="A0A0H4QH76"/>
<dbReference type="RefSeq" id="WP_048705343.1">
    <property type="nucleotide sequence ID" value="NZ_CP012034.1"/>
</dbReference>
<keyword evidence="1" id="KW-0472">Membrane</keyword>
<keyword evidence="1" id="KW-0812">Transmembrane</keyword>
<dbReference type="Proteomes" id="UP000036106">
    <property type="component" value="Chromosome"/>
</dbReference>
<protein>
    <submittedName>
        <fullName evidence="2">Uncharacterized protein</fullName>
    </submittedName>
</protein>
<keyword evidence="3" id="KW-1185">Reference proteome</keyword>
<dbReference type="OrthoDB" id="2318079at2"/>
<accession>A0A0H4QH76</accession>
<keyword evidence="1" id="KW-1133">Transmembrane helix</keyword>
<dbReference type="KEGG" id="lgn:ABM34_09655"/>
<gene>
    <name evidence="2" type="ORF">ABM34_09655</name>
</gene>